<evidence type="ECO:0000313" key="3">
    <source>
        <dbReference type="Proteomes" id="UP000824120"/>
    </source>
</evidence>
<comment type="caution">
    <text evidence="2">The sequence shown here is derived from an EMBL/GenBank/DDBJ whole genome shotgun (WGS) entry which is preliminary data.</text>
</comment>
<keyword evidence="1" id="KW-0472">Membrane</keyword>
<feature type="transmembrane region" description="Helical" evidence="1">
    <location>
        <begin position="278"/>
        <end position="304"/>
    </location>
</feature>
<keyword evidence="1" id="KW-1133">Transmembrane helix</keyword>
<name>A0A9J6A2I5_SOLCO</name>
<gene>
    <name evidence="2" type="ORF">H5410_018151</name>
</gene>
<sequence>MLDEWRWSTMVPLYKTRVISGIRITTGYQTTKPYYEDLGKSGGDEGEKRKDVLRRCLEAKGVRWFYIRGDKGHMRWSQDFGLEAVGGSHGVCYFADDIVLIDEAAGRVSARLEVWRAGVQRVELSRTKTEYSAVGDRSGDIDDDVTHRVGLKSGVLCDKKIPPRLKGKFYRVVVRPGLVVWRSKIHVAEMRMLRWMCGHTRSDKIRNEVIREEVGVASVVDKGDLVSAQVRRCEGLVVEGSGGVEVIRQDLAQLRITEDMTLDRKEWRLRIKVKGYGLLVFVVVLALHLRFCVFPTAICCVWRFTYRIVFGYSASFVDYILSFLLDYMLYTLLSSLCLLDLMYLVRVSEASLPLRGSGKWDFTGYVVVVMPVMFGPAYAHF</sequence>
<evidence type="ECO:0000313" key="2">
    <source>
        <dbReference type="EMBL" id="KAG5618327.1"/>
    </source>
</evidence>
<dbReference type="OrthoDB" id="768353at2759"/>
<organism evidence="2 3">
    <name type="scientific">Solanum commersonii</name>
    <name type="common">Commerson's wild potato</name>
    <name type="synonym">Commerson's nightshade</name>
    <dbReference type="NCBI Taxonomy" id="4109"/>
    <lineage>
        <taxon>Eukaryota</taxon>
        <taxon>Viridiplantae</taxon>
        <taxon>Streptophyta</taxon>
        <taxon>Embryophyta</taxon>
        <taxon>Tracheophyta</taxon>
        <taxon>Spermatophyta</taxon>
        <taxon>Magnoliopsida</taxon>
        <taxon>eudicotyledons</taxon>
        <taxon>Gunneridae</taxon>
        <taxon>Pentapetalae</taxon>
        <taxon>asterids</taxon>
        <taxon>lamiids</taxon>
        <taxon>Solanales</taxon>
        <taxon>Solanaceae</taxon>
        <taxon>Solanoideae</taxon>
        <taxon>Solaneae</taxon>
        <taxon>Solanum</taxon>
    </lineage>
</organism>
<protein>
    <submittedName>
        <fullName evidence="2">Uncharacterized protein</fullName>
    </submittedName>
</protein>
<evidence type="ECO:0000256" key="1">
    <source>
        <dbReference type="SAM" id="Phobius"/>
    </source>
</evidence>
<reference evidence="2 3" key="1">
    <citation type="submission" date="2020-09" db="EMBL/GenBank/DDBJ databases">
        <title>De no assembly of potato wild relative species, Solanum commersonii.</title>
        <authorList>
            <person name="Cho K."/>
        </authorList>
    </citation>
    <scope>NUCLEOTIDE SEQUENCE [LARGE SCALE GENOMIC DNA]</scope>
    <source>
        <strain evidence="2">LZ3.2</strain>
        <tissue evidence="2">Leaf</tissue>
    </source>
</reference>
<keyword evidence="3" id="KW-1185">Reference proteome</keyword>
<dbReference type="EMBL" id="JACXVP010000003">
    <property type="protein sequence ID" value="KAG5618327.1"/>
    <property type="molecule type" value="Genomic_DNA"/>
</dbReference>
<feature type="transmembrane region" description="Helical" evidence="1">
    <location>
        <begin position="362"/>
        <end position="379"/>
    </location>
</feature>
<keyword evidence="1" id="KW-0812">Transmembrane</keyword>
<dbReference type="PANTHER" id="PTHR46238:SF8">
    <property type="entry name" value="ENDONUCLEASE_EXONUCLEASE_PHOSPHATASE DOMAIN-CONTAINING PROTEIN"/>
    <property type="match status" value="1"/>
</dbReference>
<dbReference type="Proteomes" id="UP000824120">
    <property type="component" value="Chromosome 3"/>
</dbReference>
<accession>A0A9J6A2I5</accession>
<dbReference type="PANTHER" id="PTHR46238">
    <property type="entry name" value="REVERSE TRANSCRIPTASE DOMAIN-CONTAINING PROTEIN"/>
    <property type="match status" value="1"/>
</dbReference>
<feature type="transmembrane region" description="Helical" evidence="1">
    <location>
        <begin position="316"/>
        <end position="341"/>
    </location>
</feature>
<dbReference type="AlphaFoldDB" id="A0A9J6A2I5"/>
<proteinExistence type="predicted"/>